<organism evidence="1 2">
    <name type="scientific">Smallanthus sonchifolius</name>
    <dbReference type="NCBI Taxonomy" id="185202"/>
    <lineage>
        <taxon>Eukaryota</taxon>
        <taxon>Viridiplantae</taxon>
        <taxon>Streptophyta</taxon>
        <taxon>Embryophyta</taxon>
        <taxon>Tracheophyta</taxon>
        <taxon>Spermatophyta</taxon>
        <taxon>Magnoliopsida</taxon>
        <taxon>eudicotyledons</taxon>
        <taxon>Gunneridae</taxon>
        <taxon>Pentapetalae</taxon>
        <taxon>asterids</taxon>
        <taxon>campanulids</taxon>
        <taxon>Asterales</taxon>
        <taxon>Asteraceae</taxon>
        <taxon>Asteroideae</taxon>
        <taxon>Heliantheae alliance</taxon>
        <taxon>Millerieae</taxon>
        <taxon>Smallanthus</taxon>
    </lineage>
</organism>
<proteinExistence type="predicted"/>
<comment type="caution">
    <text evidence="1">The sequence shown here is derived from an EMBL/GenBank/DDBJ whole genome shotgun (WGS) entry which is preliminary data.</text>
</comment>
<evidence type="ECO:0000313" key="2">
    <source>
        <dbReference type="Proteomes" id="UP001056120"/>
    </source>
</evidence>
<gene>
    <name evidence="1" type="ORF">L1987_24627</name>
</gene>
<reference evidence="1 2" key="2">
    <citation type="journal article" date="2022" name="Mol. Ecol. Resour.">
        <title>The genomes of chicory, endive, great burdock and yacon provide insights into Asteraceae paleo-polyploidization history and plant inulin production.</title>
        <authorList>
            <person name="Fan W."/>
            <person name="Wang S."/>
            <person name="Wang H."/>
            <person name="Wang A."/>
            <person name="Jiang F."/>
            <person name="Liu H."/>
            <person name="Zhao H."/>
            <person name="Xu D."/>
            <person name="Zhang Y."/>
        </authorList>
    </citation>
    <scope>NUCLEOTIDE SEQUENCE [LARGE SCALE GENOMIC DNA]</scope>
    <source>
        <strain evidence="2">cv. Yunnan</strain>
        <tissue evidence="1">Leaves</tissue>
    </source>
</reference>
<name>A0ACB9IL59_9ASTR</name>
<evidence type="ECO:0000313" key="1">
    <source>
        <dbReference type="EMBL" id="KAI3808669.1"/>
    </source>
</evidence>
<keyword evidence="2" id="KW-1185">Reference proteome</keyword>
<reference evidence="2" key="1">
    <citation type="journal article" date="2022" name="Mol. Ecol. Resour.">
        <title>The genomes of chicory, endive, great burdock and yacon provide insights into Asteraceae palaeo-polyploidization history and plant inulin production.</title>
        <authorList>
            <person name="Fan W."/>
            <person name="Wang S."/>
            <person name="Wang H."/>
            <person name="Wang A."/>
            <person name="Jiang F."/>
            <person name="Liu H."/>
            <person name="Zhao H."/>
            <person name="Xu D."/>
            <person name="Zhang Y."/>
        </authorList>
    </citation>
    <scope>NUCLEOTIDE SEQUENCE [LARGE SCALE GENOMIC DNA]</scope>
    <source>
        <strain evidence="2">cv. Yunnan</strain>
    </source>
</reference>
<protein>
    <submittedName>
        <fullName evidence="1">Uncharacterized protein</fullName>
    </submittedName>
</protein>
<dbReference type="EMBL" id="CM042025">
    <property type="protein sequence ID" value="KAI3808669.1"/>
    <property type="molecule type" value="Genomic_DNA"/>
</dbReference>
<accession>A0ACB9IL59</accession>
<sequence>MIVHFPFQHVVVSHLCYAQSKNLPCQFDVFIHHKRNLKHIEILIRDGVCSLLATFSCIEETGRPFQCYLLIDTSLLVKHPVHHYIGQQLLRAVYERGAKLNPGE</sequence>
<dbReference type="Proteomes" id="UP001056120">
    <property type="component" value="Linkage Group LG08"/>
</dbReference>